<dbReference type="SUPFAM" id="SSF48179">
    <property type="entry name" value="6-phosphogluconate dehydrogenase C-terminal domain-like"/>
    <property type="match status" value="1"/>
</dbReference>
<dbReference type="Pfam" id="PF07479">
    <property type="entry name" value="NAD_Gly3P_dh_C"/>
    <property type="match status" value="1"/>
</dbReference>
<dbReference type="Gene3D" id="1.10.1040.10">
    <property type="entry name" value="N-(1-d-carboxylethyl)-l-norvaline Dehydrogenase, domain 2"/>
    <property type="match status" value="1"/>
</dbReference>
<sequence>MKIAVIGAGSWGTAMAGMLATKNQQVALWARNPALAEQINSEQQNKSYLPDIKLPHTLYCTSDLVAAVNKAEIVVLATPSHAIGDMAVRLANLVSDTTILVNAAKGLEPKTFRRMSEVINAATPSASDRVVALSGPTHAEEVGLKFPSAAVVASSCRLAAEKVQDAFMLPYFRVYTNPDIIGVELGGALKNIIALGAGIIEGLSLGDNTKAALMTRGITEITRLGVAMGGQQMTFSGLSGIGDLIVTCTSKHSRNRRAGILLAAGKTINQIETETNMVVEGIKATWAAYHLAKKHGVEMPITAQIFAALYENRPPMDAVMELMTRGKTNEVEEIVSDNIIWTN</sequence>
<dbReference type="PRINTS" id="PR00077">
    <property type="entry name" value="GPDHDRGNASE"/>
</dbReference>
<dbReference type="HAMAP" id="MF_00394">
    <property type="entry name" value="NAD_Glyc3P_dehydrog"/>
    <property type="match status" value="1"/>
</dbReference>
<dbReference type="SUPFAM" id="SSF51735">
    <property type="entry name" value="NAD(P)-binding Rossmann-fold domains"/>
    <property type="match status" value="1"/>
</dbReference>
<feature type="domain" description="Glycerol-3-phosphate dehydrogenase NAD-dependent N-terminal" evidence="4">
    <location>
        <begin position="2"/>
        <end position="156"/>
    </location>
</feature>
<dbReference type="Gene3D" id="3.40.50.720">
    <property type="entry name" value="NAD(P)-binding Rossmann-like Domain"/>
    <property type="match status" value="1"/>
</dbReference>
<accession>A0A644T288</accession>
<dbReference type="PROSITE" id="PS00957">
    <property type="entry name" value="NAD_G3PDH"/>
    <property type="match status" value="1"/>
</dbReference>
<dbReference type="InterPro" id="IPR036291">
    <property type="entry name" value="NAD(P)-bd_dom_sf"/>
</dbReference>
<dbReference type="GO" id="GO:0047952">
    <property type="term" value="F:glycerol-3-phosphate dehydrogenase [NAD(P)+] activity"/>
    <property type="evidence" value="ECO:0007669"/>
    <property type="project" value="UniProtKB-EC"/>
</dbReference>
<reference evidence="6" key="1">
    <citation type="submission" date="2019-08" db="EMBL/GenBank/DDBJ databases">
        <authorList>
            <person name="Kucharzyk K."/>
            <person name="Murdoch R.W."/>
            <person name="Higgins S."/>
            <person name="Loffler F."/>
        </authorList>
    </citation>
    <scope>NUCLEOTIDE SEQUENCE</scope>
</reference>
<gene>
    <name evidence="6" type="primary">gpsA_2</name>
    <name evidence="6" type="ORF">SDC9_05890</name>
</gene>
<name>A0A644T288_9ZZZZ</name>
<dbReference type="Pfam" id="PF01210">
    <property type="entry name" value="NAD_Gly3P_dh_N"/>
    <property type="match status" value="1"/>
</dbReference>
<evidence type="ECO:0000256" key="1">
    <source>
        <dbReference type="ARBA" id="ARBA00011009"/>
    </source>
</evidence>
<feature type="domain" description="Glycerol-3-phosphate dehydrogenase NAD-dependent C-terminal" evidence="5">
    <location>
        <begin position="179"/>
        <end position="319"/>
    </location>
</feature>
<dbReference type="PANTHER" id="PTHR11728:SF1">
    <property type="entry name" value="GLYCEROL-3-PHOSPHATE DEHYDROGENASE [NAD(+)] 2, CHLOROPLASTIC"/>
    <property type="match status" value="1"/>
</dbReference>
<proteinExistence type="inferred from homology"/>
<dbReference type="FunFam" id="3.40.50.720:FF:000019">
    <property type="entry name" value="Glycerol-3-phosphate dehydrogenase [NAD(P)+]"/>
    <property type="match status" value="1"/>
</dbReference>
<dbReference type="AlphaFoldDB" id="A0A644T288"/>
<dbReference type="GO" id="GO:0046168">
    <property type="term" value="P:glycerol-3-phosphate catabolic process"/>
    <property type="evidence" value="ECO:0007669"/>
    <property type="project" value="InterPro"/>
</dbReference>
<dbReference type="GO" id="GO:0005975">
    <property type="term" value="P:carbohydrate metabolic process"/>
    <property type="evidence" value="ECO:0007669"/>
    <property type="project" value="InterPro"/>
</dbReference>
<protein>
    <submittedName>
        <fullName evidence="6">Glycerol-3-phosphate dehydrogenase [NAD(P)+]</fullName>
        <ecNumber evidence="6">1.1.1.94</ecNumber>
    </submittedName>
</protein>
<dbReference type="PIRSF" id="PIRSF000114">
    <property type="entry name" value="Glycerol-3-P_dh"/>
    <property type="match status" value="1"/>
</dbReference>
<dbReference type="EMBL" id="VSSQ01000012">
    <property type="protein sequence ID" value="MPL60332.1"/>
    <property type="molecule type" value="Genomic_DNA"/>
</dbReference>
<evidence type="ECO:0000256" key="2">
    <source>
        <dbReference type="ARBA" id="ARBA00023002"/>
    </source>
</evidence>
<dbReference type="NCBIfam" id="NF000942">
    <property type="entry name" value="PRK00094.1-4"/>
    <property type="match status" value="1"/>
</dbReference>
<dbReference type="GO" id="GO:0005829">
    <property type="term" value="C:cytosol"/>
    <property type="evidence" value="ECO:0007669"/>
    <property type="project" value="TreeGrafter"/>
</dbReference>
<dbReference type="PANTHER" id="PTHR11728">
    <property type="entry name" value="GLYCEROL-3-PHOSPHATE DEHYDROGENASE"/>
    <property type="match status" value="1"/>
</dbReference>
<comment type="caution">
    <text evidence="6">The sequence shown here is derived from an EMBL/GenBank/DDBJ whole genome shotgun (WGS) entry which is preliminary data.</text>
</comment>
<evidence type="ECO:0000313" key="6">
    <source>
        <dbReference type="EMBL" id="MPL60332.1"/>
    </source>
</evidence>
<dbReference type="NCBIfam" id="NF000940">
    <property type="entry name" value="PRK00094.1-2"/>
    <property type="match status" value="1"/>
</dbReference>
<dbReference type="InterPro" id="IPR006109">
    <property type="entry name" value="G3P_DH_NAD-dep_C"/>
</dbReference>
<evidence type="ECO:0000256" key="3">
    <source>
        <dbReference type="ARBA" id="ARBA00023027"/>
    </source>
</evidence>
<dbReference type="NCBIfam" id="NF000941">
    <property type="entry name" value="PRK00094.1-3"/>
    <property type="match status" value="1"/>
</dbReference>
<organism evidence="6">
    <name type="scientific">bioreactor metagenome</name>
    <dbReference type="NCBI Taxonomy" id="1076179"/>
    <lineage>
        <taxon>unclassified sequences</taxon>
        <taxon>metagenomes</taxon>
        <taxon>ecological metagenomes</taxon>
    </lineage>
</organism>
<dbReference type="InterPro" id="IPR006168">
    <property type="entry name" value="G3P_DH_NAD-dep"/>
</dbReference>
<dbReference type="InterPro" id="IPR011128">
    <property type="entry name" value="G3P_DH_NAD-dep_N"/>
</dbReference>
<dbReference type="EC" id="1.1.1.94" evidence="6"/>
<dbReference type="GO" id="GO:0051287">
    <property type="term" value="F:NAD binding"/>
    <property type="evidence" value="ECO:0007669"/>
    <property type="project" value="InterPro"/>
</dbReference>
<evidence type="ECO:0000259" key="5">
    <source>
        <dbReference type="Pfam" id="PF07479"/>
    </source>
</evidence>
<dbReference type="InterPro" id="IPR013328">
    <property type="entry name" value="6PGD_dom2"/>
</dbReference>
<evidence type="ECO:0000259" key="4">
    <source>
        <dbReference type="Pfam" id="PF01210"/>
    </source>
</evidence>
<keyword evidence="3" id="KW-0520">NAD</keyword>
<dbReference type="FunFam" id="1.10.1040.10:FF:000001">
    <property type="entry name" value="Glycerol-3-phosphate dehydrogenase [NAD(P)+]"/>
    <property type="match status" value="1"/>
</dbReference>
<comment type="similarity">
    <text evidence="1">Belongs to the NAD-dependent glycerol-3-phosphate dehydrogenase family.</text>
</comment>
<dbReference type="InterPro" id="IPR008927">
    <property type="entry name" value="6-PGluconate_DH-like_C_sf"/>
</dbReference>
<keyword evidence="2 6" id="KW-0560">Oxidoreductase</keyword>